<dbReference type="GO" id="GO:0016791">
    <property type="term" value="F:phosphatase activity"/>
    <property type="evidence" value="ECO:0007669"/>
    <property type="project" value="TreeGrafter"/>
</dbReference>
<organism evidence="4 5">
    <name type="scientific">Eimeria necatrix</name>
    <dbReference type="NCBI Taxonomy" id="51315"/>
    <lineage>
        <taxon>Eukaryota</taxon>
        <taxon>Sar</taxon>
        <taxon>Alveolata</taxon>
        <taxon>Apicomplexa</taxon>
        <taxon>Conoidasida</taxon>
        <taxon>Coccidia</taxon>
        <taxon>Eucoccidiorida</taxon>
        <taxon>Eimeriorina</taxon>
        <taxon>Eimeriidae</taxon>
        <taxon>Eimeria</taxon>
    </lineage>
</organism>
<evidence type="ECO:0000256" key="1">
    <source>
        <dbReference type="ARBA" id="ARBA00005375"/>
    </source>
</evidence>
<feature type="region of interest" description="Disordered" evidence="3">
    <location>
        <begin position="197"/>
        <end position="247"/>
    </location>
</feature>
<dbReference type="VEuPathDB" id="ToxoDB:ENH_00002370"/>
<dbReference type="InterPro" id="IPR050645">
    <property type="entry name" value="Histidine_acid_phosphatase"/>
</dbReference>
<gene>
    <name evidence="4" type="ORF">ENH_00002370</name>
</gene>
<name>U6MLV2_9EIME</name>
<feature type="compositionally biased region" description="Low complexity" evidence="3">
    <location>
        <begin position="718"/>
        <end position="733"/>
    </location>
</feature>
<dbReference type="PANTHER" id="PTHR11567:SF110">
    <property type="entry name" value="2-PHOSPHOXYLOSE PHOSPHATASE 1"/>
    <property type="match status" value="1"/>
</dbReference>
<comment type="similarity">
    <text evidence="1">Belongs to the histidine acid phosphatase family.</text>
</comment>
<dbReference type="OrthoDB" id="10257284at2759"/>
<evidence type="ECO:0000313" key="4">
    <source>
        <dbReference type="EMBL" id="CDJ65217.1"/>
    </source>
</evidence>
<dbReference type="AlphaFoldDB" id="U6MLV2"/>
<dbReference type="InterPro" id="IPR033379">
    <property type="entry name" value="Acid_Pase_AS"/>
</dbReference>
<sequence length="756" mass="82293">MSCSYNASWAQIGQVTSFFLVFFLLGSRFFPNVAETAAAAAAAAASDTEEYPDYCLKEWTVREKRVLPPLSSEAQALNLRLQQVHALVRHGARAPYDRHCWRWADAADSDLHTGSSRDSSSRDGSSTDGSSFNSSSSSSSTTHRHVGLAPEQDALKSDAERCPPVGHHRQGDCAAAAAAADAAAAAWEVHSDASGTAAAAAAREAPHSSRDSATRDLRAEGSSSSGSSSSGNSSSSEASSPADAARDAAAVAGAAAAAEAPAASTAAPPEELGPPWECAIQEELGMNDSRSDQLSTPLLLKKYVASVTEKGLFRGSCVPSSLLDEGQTQLKLVGSILSQAYVVPAAAAHPKQQQQRLLQQQQQPPQQQQLVHPLFHAQELCAAPGDRVRVRSTDISRTLASGAFLLQSFFSCCGTSPQRVEVETHEVTSDPLLSGYASPVVARLRRQAEASSEFAALAAQQQQAKQQLMEALRLSADELEALWPEVIVDCALTYVCSGRKKLLPPLLQQQDGALLQQLLRFNDQITSFWTSWADAAAAYAAAEPLFHELSTKILAPIRRQQQQQQQPTLSLYMTHDVTLIAVLAALKVYGGIWPPYASVVVFEVYEYLPEQQQQQTQQSSGAAKSAASYVFRLAYNGKVLTGKMPGCVGKALVAPDLCSLEVLLRRMQTRPPMPPMEDEQQQRQVQQQQEQQGPRPQKQQQEAPQQQQGQRQPKEQQEPPQQQLNQQQLQQQKEQQEREQQLRLQEEQQLKRQEEM</sequence>
<dbReference type="InterPro" id="IPR000560">
    <property type="entry name" value="His_Pase_clade-2"/>
</dbReference>
<protein>
    <submittedName>
        <fullName evidence="4">Histidine acid phosphatase domain containing protein, putative</fullName>
    </submittedName>
</protein>
<evidence type="ECO:0000313" key="5">
    <source>
        <dbReference type="Proteomes" id="UP000030754"/>
    </source>
</evidence>
<dbReference type="Proteomes" id="UP000030754">
    <property type="component" value="Unassembled WGS sequence"/>
</dbReference>
<dbReference type="GeneID" id="25470432"/>
<reference evidence="4" key="2">
    <citation type="submission" date="2013-10" db="EMBL/GenBank/DDBJ databases">
        <authorList>
            <person name="Aslett M."/>
        </authorList>
    </citation>
    <scope>NUCLEOTIDE SEQUENCE [LARGE SCALE GENOMIC DNA]</scope>
    <source>
        <strain evidence="4">Houghton</strain>
    </source>
</reference>
<keyword evidence="2" id="KW-0378">Hydrolase</keyword>
<feature type="region of interest" description="Disordered" evidence="3">
    <location>
        <begin position="110"/>
        <end position="146"/>
    </location>
</feature>
<feature type="compositionally biased region" description="Low complexity" evidence="3">
    <location>
        <begin position="113"/>
        <end position="141"/>
    </location>
</feature>
<feature type="compositionally biased region" description="Basic and acidic residues" evidence="3">
    <location>
        <begin position="204"/>
        <end position="219"/>
    </location>
</feature>
<feature type="compositionally biased region" description="Low complexity" evidence="3">
    <location>
        <begin position="220"/>
        <end position="247"/>
    </location>
</feature>
<dbReference type="RefSeq" id="XP_013433684.1">
    <property type="nucleotide sequence ID" value="XM_013578230.1"/>
</dbReference>
<dbReference type="InterPro" id="IPR029033">
    <property type="entry name" value="His_PPase_superfam"/>
</dbReference>
<dbReference type="Gene3D" id="3.40.50.1240">
    <property type="entry name" value="Phosphoglycerate mutase-like"/>
    <property type="match status" value="1"/>
</dbReference>
<dbReference type="EMBL" id="HG723089">
    <property type="protein sequence ID" value="CDJ65217.1"/>
    <property type="molecule type" value="Genomic_DNA"/>
</dbReference>
<proteinExistence type="inferred from homology"/>
<reference evidence="4" key="1">
    <citation type="submission" date="2013-10" db="EMBL/GenBank/DDBJ databases">
        <title>Genomic analysis of the causative agents of coccidiosis in chickens.</title>
        <authorList>
            <person name="Reid A.J."/>
            <person name="Blake D."/>
            <person name="Billington K."/>
            <person name="Browne H."/>
            <person name="Dunn M."/>
            <person name="Hung S."/>
            <person name="Kawahara F."/>
            <person name="Miranda-Saavedra D."/>
            <person name="Mourier T."/>
            <person name="Nagra H."/>
            <person name="Otto T.D."/>
            <person name="Rawlings N."/>
            <person name="Sanchez A."/>
            <person name="Sanders M."/>
            <person name="Subramaniam C."/>
            <person name="Tay Y."/>
            <person name="Dear P."/>
            <person name="Doerig C."/>
            <person name="Gruber A."/>
            <person name="Parkinson J."/>
            <person name="Shirley M."/>
            <person name="Wan K.L."/>
            <person name="Berriman M."/>
            <person name="Tomley F."/>
            <person name="Pain A."/>
        </authorList>
    </citation>
    <scope>NUCLEOTIDE SEQUENCE [LARGE SCALE GENOMIC DNA]</scope>
    <source>
        <strain evidence="4">Houghton</strain>
    </source>
</reference>
<dbReference type="PROSITE" id="PS00616">
    <property type="entry name" value="HIS_ACID_PHOSPHAT_1"/>
    <property type="match status" value="1"/>
</dbReference>
<evidence type="ECO:0000256" key="2">
    <source>
        <dbReference type="ARBA" id="ARBA00022801"/>
    </source>
</evidence>
<evidence type="ECO:0000256" key="3">
    <source>
        <dbReference type="SAM" id="MobiDB-lite"/>
    </source>
</evidence>
<feature type="compositionally biased region" description="Low complexity" evidence="3">
    <location>
        <begin position="682"/>
        <end position="711"/>
    </location>
</feature>
<keyword evidence="5" id="KW-1185">Reference proteome</keyword>
<feature type="compositionally biased region" description="Basic and acidic residues" evidence="3">
    <location>
        <begin position="734"/>
        <end position="756"/>
    </location>
</feature>
<accession>U6MLV2</accession>
<feature type="region of interest" description="Disordered" evidence="3">
    <location>
        <begin position="670"/>
        <end position="756"/>
    </location>
</feature>
<dbReference type="Pfam" id="PF00328">
    <property type="entry name" value="His_Phos_2"/>
    <property type="match status" value="1"/>
</dbReference>
<dbReference type="PANTHER" id="PTHR11567">
    <property type="entry name" value="ACID PHOSPHATASE-RELATED"/>
    <property type="match status" value="1"/>
</dbReference>
<dbReference type="SUPFAM" id="SSF53254">
    <property type="entry name" value="Phosphoglycerate mutase-like"/>
    <property type="match status" value="1"/>
</dbReference>